<evidence type="ECO:0000313" key="2">
    <source>
        <dbReference type="EMBL" id="SJZ54216.1"/>
    </source>
</evidence>
<name>A0A1T4LHX0_9BACT</name>
<organism evidence="2 3">
    <name type="scientific">Sediminibacterium ginsengisoli</name>
    <dbReference type="NCBI Taxonomy" id="413434"/>
    <lineage>
        <taxon>Bacteria</taxon>
        <taxon>Pseudomonadati</taxon>
        <taxon>Bacteroidota</taxon>
        <taxon>Chitinophagia</taxon>
        <taxon>Chitinophagales</taxon>
        <taxon>Chitinophagaceae</taxon>
        <taxon>Sediminibacterium</taxon>
    </lineage>
</organism>
<evidence type="ECO:0000313" key="3">
    <source>
        <dbReference type="Proteomes" id="UP000190888"/>
    </source>
</evidence>
<feature type="chain" id="PRO_5013092040" description="MG2 domain-containing protein" evidence="1">
    <location>
        <begin position="20"/>
        <end position="822"/>
    </location>
</feature>
<keyword evidence="3" id="KW-1185">Reference proteome</keyword>
<dbReference type="Gene3D" id="2.60.40.1930">
    <property type="match status" value="1"/>
</dbReference>
<protein>
    <recommendedName>
        <fullName evidence="4">MG2 domain-containing protein</fullName>
    </recommendedName>
</protein>
<dbReference type="STRING" id="413434.SAMN04488132_102502"/>
<evidence type="ECO:0008006" key="4">
    <source>
        <dbReference type="Google" id="ProtNLM"/>
    </source>
</evidence>
<dbReference type="EMBL" id="FUWH01000002">
    <property type="protein sequence ID" value="SJZ54216.1"/>
    <property type="molecule type" value="Genomic_DNA"/>
</dbReference>
<gene>
    <name evidence="2" type="ORF">SAMN04488132_102502</name>
</gene>
<dbReference type="AlphaFoldDB" id="A0A1T4LHX0"/>
<reference evidence="2 3" key="1">
    <citation type="submission" date="2017-02" db="EMBL/GenBank/DDBJ databases">
        <authorList>
            <person name="Peterson S.W."/>
        </authorList>
    </citation>
    <scope>NUCLEOTIDE SEQUENCE [LARGE SCALE GENOMIC DNA]</scope>
    <source>
        <strain evidence="2 3">DSM 22335</strain>
    </source>
</reference>
<accession>A0A1T4LHX0</accession>
<dbReference type="Proteomes" id="UP000190888">
    <property type="component" value="Unassembled WGS sequence"/>
</dbReference>
<sequence>MRKILLILLFFICCDLSFSQTNTLISPDSALFVLNSNYPQEKVYLQADKTQYVAGETIWMKAWCALEGQPSFLSRILYIDLVSSEGKVIQKKMYKLDSLGSAAADIDIPKESVTGNYCINAYTLWMRNFPQYLFKKSIYIYNKDYNPKPGKNSVPVVKIQFLPEGGNLIAGLTNRIAFKALDENGFPVNAKGDIVDNTGKIAAAFVTAYDGMGSLELEVEAGKTYTATMPVAGGNTLQFRLPVPQEEGITMRIENNNANRLAVLVNRAEKKKEKYGKLLVVAQMNHQLVAKAVLNLDEGQLALPIAKKGLPAGVMQVTIFNEQYEPLAERLAFIENYEIEQPHIKIETLNKTARANNQISFSVNAQLAALSCLVTSAYADTVTGIAENIASSLLLTSDLQGHINNPGYYFKDKQPATLQNLDLLMMTQGWRRFEWKKVLHNDFAKLVYPVESAISFGGIVTKSDRKEVVKSGTVSFIIKGVDSTSILAEASITDKGEFLLKDINYSKEARVAYMGTDNKQQNYIVDVKMRPNYIDSLSRSADKPVVNLDTTDVNNRKSLLAQYLYSGIHAVDTTGDKAINYLGNVTVSAKRVSKMDSLNKEYAGGPFQLGKGIDPADYKFQRNVWTILQQAFPGINVEGNPNDPTITFSSFSGLGGTAGTPPPGMDEDALSVLQIAGISYYLNEVPVGKSVINALLPDDVAFIKVFKGDGAVLGAKVGAIAFYTKKGGVVNDPSIEKNYTIENKAGYAITRAFYVPDYSKNEQAPLSKDIRNTLYWNGRIIPAKDGKYRFRFSNNDIGDKFRLVIQGLGKNGNLIYTEQIIQ</sequence>
<evidence type="ECO:0000256" key="1">
    <source>
        <dbReference type="SAM" id="SignalP"/>
    </source>
</evidence>
<keyword evidence="1" id="KW-0732">Signal</keyword>
<feature type="signal peptide" evidence="1">
    <location>
        <begin position="1"/>
        <end position="19"/>
    </location>
</feature>
<proteinExistence type="predicted"/>